<dbReference type="InterPro" id="IPR001670">
    <property type="entry name" value="ADH_Fe/GldA"/>
</dbReference>
<feature type="compositionally biased region" description="Low complexity" evidence="9">
    <location>
        <begin position="874"/>
        <end position="887"/>
    </location>
</feature>
<evidence type="ECO:0000259" key="10">
    <source>
        <dbReference type="Pfam" id="PF00171"/>
    </source>
</evidence>
<dbReference type="Pfam" id="PF00465">
    <property type="entry name" value="Fe-ADH"/>
    <property type="match status" value="1"/>
</dbReference>
<dbReference type="CDD" id="cd08178">
    <property type="entry name" value="AAD_C"/>
    <property type="match status" value="1"/>
</dbReference>
<comment type="caution">
    <text evidence="13">The sequence shown here is derived from an EMBL/GenBank/DDBJ whole genome shotgun (WGS) entry which is preliminary data.</text>
</comment>
<evidence type="ECO:0000259" key="12">
    <source>
        <dbReference type="Pfam" id="PF25137"/>
    </source>
</evidence>
<dbReference type="SUPFAM" id="SSF53720">
    <property type="entry name" value="ALDH-like"/>
    <property type="match status" value="1"/>
</dbReference>
<dbReference type="Proteomes" id="UP000271870">
    <property type="component" value="Unassembled WGS sequence"/>
</dbReference>
<proteinExistence type="inferred from homology"/>
<evidence type="ECO:0000256" key="9">
    <source>
        <dbReference type="SAM" id="MobiDB-lite"/>
    </source>
</evidence>
<dbReference type="PIRSF" id="PIRSF000111">
    <property type="entry name" value="ALDH_ADH"/>
    <property type="match status" value="1"/>
</dbReference>
<dbReference type="InterPro" id="IPR034789">
    <property type="entry name" value="AAD_C"/>
</dbReference>
<reference evidence="13 14" key="1">
    <citation type="submission" date="2018-11" db="EMBL/GenBank/DDBJ databases">
        <title>Characterization of surface water Dickeya isolates.</title>
        <authorList>
            <person name="Van Gijsegem F."/>
            <person name="Pedron J."/>
        </authorList>
    </citation>
    <scope>NUCLEOTIDE SEQUENCE [LARGE SCALE GENOMIC DNA]</scope>
    <source>
        <strain evidence="13 14">FVG10-MFV-A16</strain>
    </source>
</reference>
<evidence type="ECO:0000256" key="3">
    <source>
        <dbReference type="ARBA" id="ARBA00023004"/>
    </source>
</evidence>
<dbReference type="Gene3D" id="3.40.50.1970">
    <property type="match status" value="1"/>
</dbReference>
<evidence type="ECO:0000256" key="7">
    <source>
        <dbReference type="ARBA" id="ARBA00035645"/>
    </source>
</evidence>
<name>A0ABX9WUH3_9GAMM</name>
<dbReference type="InterPro" id="IPR018211">
    <property type="entry name" value="ADH_Fe_CS"/>
</dbReference>
<evidence type="ECO:0000256" key="8">
    <source>
        <dbReference type="PIRNR" id="PIRNR000111"/>
    </source>
</evidence>
<keyword evidence="4" id="KW-0520">NAD</keyword>
<keyword evidence="3" id="KW-0408">Iron</keyword>
<keyword evidence="5" id="KW-0511">Multifunctional enzyme</keyword>
<keyword evidence="2 8" id="KW-0560">Oxidoreductase</keyword>
<evidence type="ECO:0000313" key="14">
    <source>
        <dbReference type="Proteomes" id="UP000271870"/>
    </source>
</evidence>
<comment type="similarity">
    <text evidence="6 8">In the N-terminal section; belongs to the aldehyde dehydrogenase family.</text>
</comment>
<dbReference type="Pfam" id="PF00171">
    <property type="entry name" value="Aldedh"/>
    <property type="match status" value="1"/>
</dbReference>
<dbReference type="InterPro" id="IPR015590">
    <property type="entry name" value="Aldehyde_DH_dom"/>
</dbReference>
<dbReference type="PROSITE" id="PS00913">
    <property type="entry name" value="ADH_IRON_1"/>
    <property type="match status" value="1"/>
</dbReference>
<feature type="compositionally biased region" description="Basic and acidic residues" evidence="9">
    <location>
        <begin position="888"/>
        <end position="901"/>
    </location>
</feature>
<dbReference type="Pfam" id="PF25137">
    <property type="entry name" value="ADH_Fe_C"/>
    <property type="match status" value="1"/>
</dbReference>
<feature type="domain" description="Fe-containing alcohol dehydrogenase-like C-terminal" evidence="12">
    <location>
        <begin position="648"/>
        <end position="859"/>
    </location>
</feature>
<organism evidence="13 14">
    <name type="scientific">Dickeya undicola</name>
    <dbReference type="NCBI Taxonomy" id="1577887"/>
    <lineage>
        <taxon>Bacteria</taxon>
        <taxon>Pseudomonadati</taxon>
        <taxon>Pseudomonadota</taxon>
        <taxon>Gammaproteobacteria</taxon>
        <taxon>Enterobacterales</taxon>
        <taxon>Pectobacteriaceae</taxon>
        <taxon>Dickeya</taxon>
    </lineage>
</organism>
<evidence type="ECO:0000256" key="6">
    <source>
        <dbReference type="ARBA" id="ARBA00035641"/>
    </source>
</evidence>
<dbReference type="RefSeq" id="WP_123250662.1">
    <property type="nucleotide sequence ID" value="NZ_RJLS01000009.1"/>
</dbReference>
<dbReference type="Gene3D" id="3.40.309.10">
    <property type="entry name" value="Aldehyde Dehydrogenase, Chain A, domain 2"/>
    <property type="match status" value="1"/>
</dbReference>
<dbReference type="PANTHER" id="PTHR11496">
    <property type="entry name" value="ALCOHOL DEHYDROGENASE"/>
    <property type="match status" value="1"/>
</dbReference>
<dbReference type="InterPro" id="IPR016162">
    <property type="entry name" value="Ald_DH_N"/>
</dbReference>
<gene>
    <name evidence="13" type="ORF">EFS38_09170</name>
</gene>
<evidence type="ECO:0000256" key="4">
    <source>
        <dbReference type="ARBA" id="ARBA00023027"/>
    </source>
</evidence>
<accession>A0ABX9WUH3</accession>
<dbReference type="InterPro" id="IPR016163">
    <property type="entry name" value="Ald_DH_C"/>
</dbReference>
<protein>
    <recommendedName>
        <fullName evidence="8">Aldehyde-alcohol dehydrogenase</fullName>
    </recommendedName>
</protein>
<dbReference type="SUPFAM" id="SSF56796">
    <property type="entry name" value="Dehydroquinate synthase-like"/>
    <property type="match status" value="1"/>
</dbReference>
<evidence type="ECO:0000256" key="1">
    <source>
        <dbReference type="ARBA" id="ARBA00001954"/>
    </source>
</evidence>
<feature type="region of interest" description="Disordered" evidence="9">
    <location>
        <begin position="874"/>
        <end position="901"/>
    </location>
</feature>
<evidence type="ECO:0000313" key="13">
    <source>
        <dbReference type="EMBL" id="RNM24315.1"/>
    </source>
</evidence>
<dbReference type="InterPro" id="IPR012079">
    <property type="entry name" value="Bifunc_Ald-ADH"/>
</dbReference>
<dbReference type="InterPro" id="IPR039697">
    <property type="entry name" value="Alcohol_dehydrogenase_Fe"/>
</dbReference>
<dbReference type="Gene3D" id="1.20.1090.10">
    <property type="entry name" value="Dehydroquinate synthase-like - alpha domain"/>
    <property type="match status" value="1"/>
</dbReference>
<feature type="domain" description="Alcohol dehydrogenase iron-type/glycerol dehydrogenase GldA" evidence="11">
    <location>
        <begin position="457"/>
        <end position="635"/>
    </location>
</feature>
<dbReference type="InterPro" id="IPR056798">
    <property type="entry name" value="ADH_Fe_C"/>
</dbReference>
<evidence type="ECO:0000256" key="2">
    <source>
        <dbReference type="ARBA" id="ARBA00023002"/>
    </source>
</evidence>
<dbReference type="EMBL" id="RJLS01000009">
    <property type="protein sequence ID" value="RNM24315.1"/>
    <property type="molecule type" value="Genomic_DNA"/>
</dbReference>
<dbReference type="PROSITE" id="PS00060">
    <property type="entry name" value="ADH_IRON_2"/>
    <property type="match status" value="1"/>
</dbReference>
<evidence type="ECO:0000256" key="5">
    <source>
        <dbReference type="ARBA" id="ARBA00023268"/>
    </source>
</evidence>
<comment type="cofactor">
    <cofactor evidence="1">
        <name>Fe(2+)</name>
        <dbReference type="ChEBI" id="CHEBI:29033"/>
    </cofactor>
</comment>
<feature type="domain" description="Aldehyde dehydrogenase" evidence="10">
    <location>
        <begin position="5"/>
        <end position="399"/>
    </location>
</feature>
<sequence>MAVTNVAELNALVERVKKAQQEFANFTQEQVDQVFRAAALAAADARIPLAKMAVAESGMGIIEDKVIKNHFASEYIYNAYKDEQTCGVLSVDDTFGTITIAEPIGLICGIVPTTNPTSTAIFKALISLKTRNGIIFSPHPRAKNATNKAADIVLQAAIAAGAPKDIIGWIDEPSVELSNQLMHHPDINLILATGGPGMVKAAYSSGKPAIGVGAGNTPVVVDETADIKRAVASILMSKTFDNGVICASEQSVIVVDEIYDAVRERFSTHGGYLLQGKELSAVQGILLKNGALNAAIVGQPAIKIAEMAGITVPASTKVLIGEVTNADESEPFAHEKLSPTLAMYRAKDFEDAVDKAEKLVAMGGIGHTSCLYTDQDNQARRVNYFGDKMKTARILINTPASQGGIGDLYNFKLAPSLTLGCGSWGGNSISENVGPKHLINRKTVAKRAENMLWHKLPKSIYFRRGSLPIALEEVASDGAKRAFIVTDRFLFNNGYVDQITSVLKQQGLDTDVFFEVEADPTLSIVRKGAEQMNAFKPDVIIALGGGSPMDAAKIMWVMYEHPDTHFEELALRFMDIRKRIYKFPKMGVKAKLIAVTTTSGTGSEVTPFAVVTDDATGQKYPLADYALTPDMAIVDANLVMNMPKSLCAFGGLDAVTHSLEAYVSVLANEYSDGQALQALKLLKENLPTSYREGAKNPVARERVHNAATIAGIAFANAFLGVCHSMAHKLGSEFHIPHGLANALLISNVIRYNANDNPTKQTAFSQYDRPQARRRYAEVADHLGLSAPGDRTAQKIEKLLAWLESMKKELGIPTSIREAGVQEADFLAKVDKLSEDAFDDQCTGANPRYPLISELKQILLDTFYGRSFVEHAAATENKATPAAASAPAKAEKTEKKEKKTVN</sequence>
<dbReference type="PANTHER" id="PTHR11496:SF83">
    <property type="entry name" value="HYDROXYACID-OXOACID TRANSHYDROGENASE, MITOCHONDRIAL"/>
    <property type="match status" value="1"/>
</dbReference>
<dbReference type="Gene3D" id="3.40.605.10">
    <property type="entry name" value="Aldehyde Dehydrogenase, Chain A, domain 1"/>
    <property type="match status" value="1"/>
</dbReference>
<comment type="similarity">
    <text evidence="7 8">In the C-terminal section; belongs to the iron-containing alcohol dehydrogenase family.</text>
</comment>
<keyword evidence="14" id="KW-1185">Reference proteome</keyword>
<dbReference type="NCBIfam" id="NF010378">
    <property type="entry name" value="PRK13805.1"/>
    <property type="match status" value="1"/>
</dbReference>
<dbReference type="CDD" id="cd07122">
    <property type="entry name" value="ALDH_F20_ACDH"/>
    <property type="match status" value="1"/>
</dbReference>
<dbReference type="InterPro" id="IPR016161">
    <property type="entry name" value="Ald_DH/histidinol_DH"/>
</dbReference>
<evidence type="ECO:0000259" key="11">
    <source>
        <dbReference type="Pfam" id="PF00465"/>
    </source>
</evidence>